<organism evidence="1 2">
    <name type="scientific">Rhodococcus antarcticus</name>
    <dbReference type="NCBI Taxonomy" id="2987751"/>
    <lineage>
        <taxon>Bacteria</taxon>
        <taxon>Bacillati</taxon>
        <taxon>Actinomycetota</taxon>
        <taxon>Actinomycetes</taxon>
        <taxon>Mycobacteriales</taxon>
        <taxon>Nocardiaceae</taxon>
        <taxon>Rhodococcus</taxon>
    </lineage>
</organism>
<dbReference type="Pfam" id="PF19698">
    <property type="entry name" value="DUF6197"/>
    <property type="match status" value="1"/>
</dbReference>
<keyword evidence="2" id="KW-1185">Reference proteome</keyword>
<proteinExistence type="predicted"/>
<dbReference type="EMBL" id="CP110615">
    <property type="protein sequence ID" value="UZJ24746.1"/>
    <property type="molecule type" value="Genomic_DNA"/>
</dbReference>
<protein>
    <recommendedName>
        <fullName evidence="3">Golgi phosphoprotein 3 GPP34</fullName>
    </recommendedName>
</protein>
<sequence>MSLRTQPARAADLIESVGWATNAECSSRGELCLTGALRRVTEHPGDWLVARAVFQHLGRAERWNDSPGVDLELVTATLRGVEITPPLLHDTYGPQWAEVVHLVRVCAQLDPGQHVALRRPWTQPRADASVHAEESARHADLVAQLAAAKASVWDATRAAGGAAVVDVSAASAGTTAWDAVTALVLGDLLDPADRATLVEPWNTALGAVHHL</sequence>
<evidence type="ECO:0000313" key="2">
    <source>
        <dbReference type="Proteomes" id="UP001164965"/>
    </source>
</evidence>
<name>A0ABY6P0F5_9NOCA</name>
<dbReference type="InterPro" id="IPR045677">
    <property type="entry name" value="DUF6197"/>
</dbReference>
<gene>
    <name evidence="1" type="ORF">RHODO2019_16805</name>
</gene>
<dbReference type="RefSeq" id="WP_265382852.1">
    <property type="nucleotide sequence ID" value="NZ_CP110615.1"/>
</dbReference>
<evidence type="ECO:0000313" key="1">
    <source>
        <dbReference type="EMBL" id="UZJ24746.1"/>
    </source>
</evidence>
<evidence type="ECO:0008006" key="3">
    <source>
        <dbReference type="Google" id="ProtNLM"/>
    </source>
</evidence>
<accession>A0ABY6P0F5</accession>
<reference evidence="1" key="1">
    <citation type="submission" date="2022-10" db="EMBL/GenBank/DDBJ databases">
        <title>Rhodococcus sp.75.</title>
        <authorList>
            <person name="Sun M."/>
        </authorList>
    </citation>
    <scope>NUCLEOTIDE SEQUENCE</scope>
    <source>
        <strain evidence="1">75</strain>
    </source>
</reference>
<dbReference type="Proteomes" id="UP001164965">
    <property type="component" value="Chromosome"/>
</dbReference>